<evidence type="ECO:0000256" key="3">
    <source>
        <dbReference type="ARBA" id="ARBA00012780"/>
    </source>
</evidence>
<reference evidence="8 9" key="1">
    <citation type="submission" date="2024-11" db="EMBL/GenBank/DDBJ databases">
        <title>Chromosome-level genome assembly of Eucalyptus globulus Labill. provides insights into its genome evolution.</title>
        <authorList>
            <person name="Li X."/>
        </authorList>
    </citation>
    <scope>NUCLEOTIDE SEQUENCE [LARGE SCALE GENOMIC DNA]</scope>
    <source>
        <strain evidence="8">CL2024</strain>
        <tissue evidence="8">Fresh tender leaves</tissue>
    </source>
</reference>
<feature type="chain" id="PRO_5044893561" description="glucan endo-1,3-beta-D-glucosidase" evidence="7">
    <location>
        <begin position="26"/>
        <end position="264"/>
    </location>
</feature>
<organism evidence="8 9">
    <name type="scientific">Eucalyptus globulus</name>
    <name type="common">Tasmanian blue gum</name>
    <dbReference type="NCBI Taxonomy" id="34317"/>
    <lineage>
        <taxon>Eukaryota</taxon>
        <taxon>Viridiplantae</taxon>
        <taxon>Streptophyta</taxon>
        <taxon>Embryophyta</taxon>
        <taxon>Tracheophyta</taxon>
        <taxon>Spermatophyta</taxon>
        <taxon>Magnoliopsida</taxon>
        <taxon>eudicotyledons</taxon>
        <taxon>Gunneridae</taxon>
        <taxon>Pentapetalae</taxon>
        <taxon>rosids</taxon>
        <taxon>malvids</taxon>
        <taxon>Myrtales</taxon>
        <taxon>Myrtaceae</taxon>
        <taxon>Myrtoideae</taxon>
        <taxon>Eucalypteae</taxon>
        <taxon>Eucalyptus</taxon>
    </lineage>
</organism>
<dbReference type="InterPro" id="IPR000490">
    <property type="entry name" value="Glyco_hydro_17"/>
</dbReference>
<dbReference type="Pfam" id="PF00332">
    <property type="entry name" value="Glyco_hydro_17"/>
    <property type="match status" value="1"/>
</dbReference>
<evidence type="ECO:0000313" key="9">
    <source>
        <dbReference type="Proteomes" id="UP001634007"/>
    </source>
</evidence>
<dbReference type="PANTHER" id="PTHR32227">
    <property type="entry name" value="GLUCAN ENDO-1,3-BETA-GLUCOSIDASE BG1-RELATED-RELATED"/>
    <property type="match status" value="1"/>
</dbReference>
<name>A0ABD3L266_EUCGL</name>
<comment type="similarity">
    <text evidence="2 6">Belongs to the glycosyl hydrolase 17 family.</text>
</comment>
<gene>
    <name evidence="8" type="ORF">ACJRO7_013875</name>
</gene>
<dbReference type="AlphaFoldDB" id="A0ABD3L266"/>
<keyword evidence="4" id="KW-0378">Hydrolase</keyword>
<comment type="catalytic activity">
    <reaction evidence="1">
        <text>Hydrolysis of (1-&gt;3)-beta-D-glucosidic linkages in (1-&gt;3)-beta-D-glucans.</text>
        <dbReference type="EC" id="3.2.1.39"/>
    </reaction>
</comment>
<dbReference type="SUPFAM" id="SSF51445">
    <property type="entry name" value="(Trans)glycosidases"/>
    <property type="match status" value="1"/>
</dbReference>
<dbReference type="InterPro" id="IPR044965">
    <property type="entry name" value="Glyco_hydro_17_plant"/>
</dbReference>
<keyword evidence="5" id="KW-0326">Glycosidase</keyword>
<evidence type="ECO:0000256" key="2">
    <source>
        <dbReference type="ARBA" id="ARBA00008773"/>
    </source>
</evidence>
<proteinExistence type="inferred from homology"/>
<accession>A0ABD3L266</accession>
<evidence type="ECO:0000313" key="8">
    <source>
        <dbReference type="EMBL" id="KAL3744674.1"/>
    </source>
</evidence>
<evidence type="ECO:0000256" key="4">
    <source>
        <dbReference type="ARBA" id="ARBA00022801"/>
    </source>
</evidence>
<dbReference type="EMBL" id="JBJKBG010000003">
    <property type="protein sequence ID" value="KAL3744674.1"/>
    <property type="molecule type" value="Genomic_DNA"/>
</dbReference>
<evidence type="ECO:0000256" key="6">
    <source>
        <dbReference type="RuleBase" id="RU004335"/>
    </source>
</evidence>
<sequence>MASLRRVFPTLILAAVLSQILTATARLCLAEVIQLHKNHSIGTMWLYDPNPEVLRALVNSGISMSLGAKNEDLHNLASSVEAAKSWIDAHVECYQGINIKYIVAGNEVIPGELAQRVLLAMQNLQSALSGSILGASYPPSSGAFTDNAKGALSGILQFLSDNHAPLLINVYPYFFAALGPVVHDGDLSYWNLLDAMVDAYYTAMEREDFPTVGMKISQSRWPSAGKRNFTTPQVALTYNQNFMKKIKAGTWTPKRPDRHLVTYS</sequence>
<feature type="signal peptide" evidence="7">
    <location>
        <begin position="1"/>
        <end position="25"/>
    </location>
</feature>
<dbReference type="InterPro" id="IPR017853">
    <property type="entry name" value="GH"/>
</dbReference>
<dbReference type="Gene3D" id="3.20.20.80">
    <property type="entry name" value="Glycosidases"/>
    <property type="match status" value="1"/>
</dbReference>
<evidence type="ECO:0000256" key="1">
    <source>
        <dbReference type="ARBA" id="ARBA00000382"/>
    </source>
</evidence>
<comment type="caution">
    <text evidence="8">The sequence shown here is derived from an EMBL/GenBank/DDBJ whole genome shotgun (WGS) entry which is preliminary data.</text>
</comment>
<keyword evidence="7" id="KW-0732">Signal</keyword>
<dbReference type="EC" id="3.2.1.39" evidence="3"/>
<dbReference type="GO" id="GO:0042973">
    <property type="term" value="F:glucan endo-1,3-beta-D-glucosidase activity"/>
    <property type="evidence" value="ECO:0007669"/>
    <property type="project" value="UniProtKB-EC"/>
</dbReference>
<protein>
    <recommendedName>
        <fullName evidence="3">glucan endo-1,3-beta-D-glucosidase</fullName>
        <ecNumber evidence="3">3.2.1.39</ecNumber>
    </recommendedName>
</protein>
<keyword evidence="9" id="KW-1185">Reference proteome</keyword>
<evidence type="ECO:0000256" key="7">
    <source>
        <dbReference type="SAM" id="SignalP"/>
    </source>
</evidence>
<dbReference type="Proteomes" id="UP001634007">
    <property type="component" value="Unassembled WGS sequence"/>
</dbReference>
<evidence type="ECO:0000256" key="5">
    <source>
        <dbReference type="ARBA" id="ARBA00023295"/>
    </source>
</evidence>